<sequence>MTKPIIGILTWREGARFEEPGYLRRLIQAAEKLGATAYVFAYQDVHLEKRIIRGFTPVAVGRWQTQTYPWPDVVIDRCRKGVDGYLQLRKQKELFTYANSSYTNKWNATQLFAREESLQRWIPKTVAYSPNQLAEMLNQFRIVYLKPGNGTGGRSILKIEQKKDGFHLLGRAKNLTKKSAHFRSKRALLNRLKDWVEREKIRNGPFMIQQGLDLSLMPQRVSDTRLLIQKDEHGNWQVTGLGARVGPIGSPTSNLQGGGKPLPFKKLMLSRFGPEKTELIYEECQELAMQVVQVIEQYFGSMLEFGLDIGIDVGGKIWLIEVNPKPGREIFKTLGHKQLYRKSIERPIQYAMHLAQTNKETVITSDNIMPVQNQIDASDCEGPTTP</sequence>
<keyword evidence="2" id="KW-1185">Reference proteome</keyword>
<name>A0A419SK48_9BACL</name>
<accession>A0A419SK48</accession>
<dbReference type="Proteomes" id="UP000284219">
    <property type="component" value="Unassembled WGS sequence"/>
</dbReference>
<dbReference type="AlphaFoldDB" id="A0A419SK48"/>
<organism evidence="1 2">
    <name type="scientific">Ammoniphilus oxalaticus</name>
    <dbReference type="NCBI Taxonomy" id="66863"/>
    <lineage>
        <taxon>Bacteria</taxon>
        <taxon>Bacillati</taxon>
        <taxon>Bacillota</taxon>
        <taxon>Bacilli</taxon>
        <taxon>Bacillales</taxon>
        <taxon>Paenibacillaceae</taxon>
        <taxon>Aneurinibacillus group</taxon>
        <taxon>Ammoniphilus</taxon>
    </lineage>
</organism>
<dbReference type="Pfam" id="PF14398">
    <property type="entry name" value="ATPgrasp_YheCD"/>
    <property type="match status" value="1"/>
</dbReference>
<dbReference type="OrthoDB" id="7869153at2"/>
<dbReference type="SUPFAM" id="SSF56059">
    <property type="entry name" value="Glutathione synthetase ATP-binding domain-like"/>
    <property type="match status" value="1"/>
</dbReference>
<dbReference type="InterPro" id="IPR026838">
    <property type="entry name" value="YheC/D"/>
</dbReference>
<gene>
    <name evidence="1" type="ORF">BEP19_08085</name>
</gene>
<reference evidence="1 2" key="1">
    <citation type="submission" date="2016-08" db="EMBL/GenBank/DDBJ databases">
        <title>Novel Firmicute Genomes.</title>
        <authorList>
            <person name="Poppleton D.I."/>
            <person name="Gribaldo S."/>
        </authorList>
    </citation>
    <scope>NUCLEOTIDE SEQUENCE [LARGE SCALE GENOMIC DNA]</scope>
    <source>
        <strain evidence="1 2">RAOx-1</strain>
    </source>
</reference>
<evidence type="ECO:0000313" key="1">
    <source>
        <dbReference type="EMBL" id="RKD24345.1"/>
    </source>
</evidence>
<dbReference type="EMBL" id="MCHY01000008">
    <property type="protein sequence ID" value="RKD24345.1"/>
    <property type="molecule type" value="Genomic_DNA"/>
</dbReference>
<protein>
    <submittedName>
        <fullName evidence="1">Glutathione synthase</fullName>
    </submittedName>
</protein>
<evidence type="ECO:0000313" key="2">
    <source>
        <dbReference type="Proteomes" id="UP000284219"/>
    </source>
</evidence>
<dbReference type="Gene3D" id="3.30.470.20">
    <property type="entry name" value="ATP-grasp fold, B domain"/>
    <property type="match status" value="1"/>
</dbReference>
<proteinExistence type="predicted"/>
<comment type="caution">
    <text evidence="1">The sequence shown here is derived from an EMBL/GenBank/DDBJ whole genome shotgun (WGS) entry which is preliminary data.</text>
</comment>
<dbReference type="RefSeq" id="WP_120189640.1">
    <property type="nucleotide sequence ID" value="NZ_MCHY01000008.1"/>
</dbReference>